<feature type="signal peptide" evidence="1">
    <location>
        <begin position="1"/>
        <end position="23"/>
    </location>
</feature>
<accession>A0A931H1B0</accession>
<name>A0A931H1B0_9BURK</name>
<gene>
    <name evidence="2" type="ORF">I5803_01335</name>
</gene>
<protein>
    <submittedName>
        <fullName evidence="2">Uncharacterized protein</fullName>
    </submittedName>
</protein>
<feature type="chain" id="PRO_5037783600" evidence="1">
    <location>
        <begin position="24"/>
        <end position="240"/>
    </location>
</feature>
<keyword evidence="1" id="KW-0732">Signal</keyword>
<evidence type="ECO:0000313" key="2">
    <source>
        <dbReference type="EMBL" id="MBG9386654.1"/>
    </source>
</evidence>
<proteinExistence type="predicted"/>
<reference evidence="2" key="1">
    <citation type="submission" date="2020-11" db="EMBL/GenBank/DDBJ databases">
        <title>Bacterial whole genome sequence for Caenimonas sp. DR4.4.</title>
        <authorList>
            <person name="Le V."/>
            <person name="Ko S.-R."/>
            <person name="Ahn C.-Y."/>
            <person name="Oh H.-M."/>
        </authorList>
    </citation>
    <scope>NUCLEOTIDE SEQUENCE</scope>
    <source>
        <strain evidence="2">DR4.4</strain>
    </source>
</reference>
<organism evidence="2 3">
    <name type="scientific">Caenimonas aquaedulcis</name>
    <dbReference type="NCBI Taxonomy" id="2793270"/>
    <lineage>
        <taxon>Bacteria</taxon>
        <taxon>Pseudomonadati</taxon>
        <taxon>Pseudomonadota</taxon>
        <taxon>Betaproteobacteria</taxon>
        <taxon>Burkholderiales</taxon>
        <taxon>Comamonadaceae</taxon>
        <taxon>Caenimonas</taxon>
    </lineage>
</organism>
<sequence length="240" mass="26601">MTRFSPARLLLILILVGCGPLRAQVCPGAGASPKSVRDAISDFQKNSREPAGADCAYRWANNYVFTGSIGRDDMDFFRVAADVQRRASEKRRAAGVLAEADDYLEKEITIRRKILDELLKDPDAKVAAATRPAVVSHLSFLVSAMALRRQYEKAATYLADRTDTSVIDDEALKVWLQAVWSCAKWDGNKTNVCAAATRIICRDKINDFLESVSSMGNRTFPPQAKRDISRLRELADGCLK</sequence>
<dbReference type="RefSeq" id="WP_196984627.1">
    <property type="nucleotide sequence ID" value="NZ_JADWYS010000001.1"/>
</dbReference>
<keyword evidence="3" id="KW-1185">Reference proteome</keyword>
<dbReference type="AlphaFoldDB" id="A0A931H1B0"/>
<comment type="caution">
    <text evidence="2">The sequence shown here is derived from an EMBL/GenBank/DDBJ whole genome shotgun (WGS) entry which is preliminary data.</text>
</comment>
<dbReference type="Proteomes" id="UP000651050">
    <property type="component" value="Unassembled WGS sequence"/>
</dbReference>
<dbReference type="EMBL" id="JADWYS010000001">
    <property type="protein sequence ID" value="MBG9386654.1"/>
    <property type="molecule type" value="Genomic_DNA"/>
</dbReference>
<evidence type="ECO:0000256" key="1">
    <source>
        <dbReference type="SAM" id="SignalP"/>
    </source>
</evidence>
<evidence type="ECO:0000313" key="3">
    <source>
        <dbReference type="Proteomes" id="UP000651050"/>
    </source>
</evidence>